<evidence type="ECO:0000256" key="1">
    <source>
        <dbReference type="SAM" id="Phobius"/>
    </source>
</evidence>
<accession>A0ABP7QY98</accession>
<keyword evidence="1" id="KW-0472">Membrane</keyword>
<proteinExistence type="predicted"/>
<evidence type="ECO:0000313" key="3">
    <source>
        <dbReference type="Proteomes" id="UP001501556"/>
    </source>
</evidence>
<name>A0ABP7QY98_9BACT</name>
<protein>
    <recommendedName>
        <fullName evidence="4">Biopolymer transport protein ExbD/TolR</fullName>
    </recommendedName>
</protein>
<feature type="transmembrane region" description="Helical" evidence="1">
    <location>
        <begin position="20"/>
        <end position="36"/>
    </location>
</feature>
<gene>
    <name evidence="2" type="ORF">GCM10022407_37300</name>
</gene>
<dbReference type="EMBL" id="BAABDI010000036">
    <property type="protein sequence ID" value="GAA3989283.1"/>
    <property type="molecule type" value="Genomic_DNA"/>
</dbReference>
<reference evidence="3" key="1">
    <citation type="journal article" date="2019" name="Int. J. Syst. Evol. Microbiol.">
        <title>The Global Catalogue of Microorganisms (GCM) 10K type strain sequencing project: providing services to taxonomists for standard genome sequencing and annotation.</title>
        <authorList>
            <consortium name="The Broad Institute Genomics Platform"/>
            <consortium name="The Broad Institute Genome Sequencing Center for Infectious Disease"/>
            <person name="Wu L."/>
            <person name="Ma J."/>
        </authorList>
    </citation>
    <scope>NUCLEOTIDE SEQUENCE [LARGE SCALE GENOMIC DNA]</scope>
    <source>
        <strain evidence="3">JCM 17217</strain>
    </source>
</reference>
<dbReference type="Proteomes" id="UP001501556">
    <property type="component" value="Unassembled WGS sequence"/>
</dbReference>
<evidence type="ECO:0008006" key="4">
    <source>
        <dbReference type="Google" id="ProtNLM"/>
    </source>
</evidence>
<keyword evidence="1" id="KW-0812">Transmembrane</keyword>
<keyword evidence="1" id="KW-1133">Transmembrane helix</keyword>
<keyword evidence="3" id="KW-1185">Reference proteome</keyword>
<comment type="caution">
    <text evidence="2">The sequence shown here is derived from an EMBL/GenBank/DDBJ whole genome shotgun (WGS) entry which is preliminary data.</text>
</comment>
<organism evidence="2 3">
    <name type="scientific">Hymenobacter antarcticus</name>
    <dbReference type="NCBI Taxonomy" id="486270"/>
    <lineage>
        <taxon>Bacteria</taxon>
        <taxon>Pseudomonadati</taxon>
        <taxon>Bacteroidota</taxon>
        <taxon>Cytophagia</taxon>
        <taxon>Cytophagales</taxon>
        <taxon>Hymenobacteraceae</taxon>
        <taxon>Hymenobacter</taxon>
    </lineage>
</organism>
<evidence type="ECO:0000313" key="2">
    <source>
        <dbReference type="EMBL" id="GAA3989283.1"/>
    </source>
</evidence>
<sequence length="223" mass="25003">MKATTYADRQQQWRIALPDLAPIAGVIFLLIIPFILSGQLRMPATAVITDEQLPFSHPKGSCSMRGAFGSIIGLSRENRLSFSMPESPKEFQGIVIARVATLHKMQFTPAQITALENLPFLAADVQQLPRILALPALQRDKLTQTGRIGTLSKAQLAECIVAARQVFKEHNKSYYIGIKIDSETKMSHAFSLTDLLAIQNIHRFLLMTQFEPWHEDEIEARGY</sequence>
<dbReference type="RefSeq" id="WP_345126838.1">
    <property type="nucleotide sequence ID" value="NZ_BAABDI010000036.1"/>
</dbReference>